<dbReference type="EMBL" id="JAVDYB010000001">
    <property type="protein sequence ID" value="MDR7275673.1"/>
    <property type="molecule type" value="Genomic_DNA"/>
</dbReference>
<dbReference type="AlphaFoldDB" id="A0AAE3YNV7"/>
<keyword evidence="1" id="KW-0732">Signal</keyword>
<feature type="chain" id="PRO_5042011462" description="Lipoprotein" evidence="1">
    <location>
        <begin position="20"/>
        <end position="167"/>
    </location>
</feature>
<protein>
    <recommendedName>
        <fullName evidence="4">Lipoprotein</fullName>
    </recommendedName>
</protein>
<proteinExistence type="predicted"/>
<dbReference type="PROSITE" id="PS51257">
    <property type="entry name" value="PROKAR_LIPOPROTEIN"/>
    <property type="match status" value="1"/>
</dbReference>
<evidence type="ECO:0008006" key="4">
    <source>
        <dbReference type="Google" id="ProtNLM"/>
    </source>
</evidence>
<evidence type="ECO:0000313" key="2">
    <source>
        <dbReference type="EMBL" id="MDR7275673.1"/>
    </source>
</evidence>
<feature type="signal peptide" evidence="1">
    <location>
        <begin position="1"/>
        <end position="19"/>
    </location>
</feature>
<comment type="caution">
    <text evidence="2">The sequence shown here is derived from an EMBL/GenBank/DDBJ whole genome shotgun (WGS) entry which is preliminary data.</text>
</comment>
<organism evidence="2 3">
    <name type="scientific">Catenuloplanes atrovinosus</name>
    <dbReference type="NCBI Taxonomy" id="137266"/>
    <lineage>
        <taxon>Bacteria</taxon>
        <taxon>Bacillati</taxon>
        <taxon>Actinomycetota</taxon>
        <taxon>Actinomycetes</taxon>
        <taxon>Micromonosporales</taxon>
        <taxon>Micromonosporaceae</taxon>
        <taxon>Catenuloplanes</taxon>
    </lineage>
</organism>
<reference evidence="2" key="1">
    <citation type="submission" date="2023-07" db="EMBL/GenBank/DDBJ databases">
        <title>Sequencing the genomes of 1000 actinobacteria strains.</title>
        <authorList>
            <person name="Klenk H.-P."/>
        </authorList>
    </citation>
    <scope>NUCLEOTIDE SEQUENCE</scope>
    <source>
        <strain evidence="2">DSM 44707</strain>
    </source>
</reference>
<keyword evidence="3" id="KW-1185">Reference proteome</keyword>
<gene>
    <name evidence="2" type="ORF">J2S41_002451</name>
</gene>
<evidence type="ECO:0000256" key="1">
    <source>
        <dbReference type="SAM" id="SignalP"/>
    </source>
</evidence>
<name>A0AAE3YNV7_9ACTN</name>
<accession>A0AAE3YNV7</accession>
<dbReference type="RefSeq" id="WP_310366928.1">
    <property type="nucleotide sequence ID" value="NZ_JAVDYB010000001.1"/>
</dbReference>
<dbReference type="Proteomes" id="UP001183643">
    <property type="component" value="Unassembled WGS sequence"/>
</dbReference>
<evidence type="ECO:0000313" key="3">
    <source>
        <dbReference type="Proteomes" id="UP001183643"/>
    </source>
</evidence>
<sequence>MRKRLALLVSVSLSLAATACGGPEEDVKTKTRAEVEAAIAAQADAIATTAGSALDGWRTNAAPCTGKNGETATDGKWHLTGFANIPIPPDKQVSTLGTIRDSWRQQGFEITDDRTFADNTRSSVSMRNQAGEMTVSLSTTMSLDSAALIVASFCYMPAAGEDPANDG</sequence>